<evidence type="ECO:0000313" key="4">
    <source>
        <dbReference type="Proteomes" id="UP001303046"/>
    </source>
</evidence>
<protein>
    <recommendedName>
        <fullName evidence="5">Transforming acidic coiled-coil-containing protein C-terminal domain-containing protein</fullName>
    </recommendedName>
</protein>
<evidence type="ECO:0000256" key="1">
    <source>
        <dbReference type="SAM" id="Coils"/>
    </source>
</evidence>
<keyword evidence="4" id="KW-1185">Reference proteome</keyword>
<gene>
    <name evidence="3" type="primary">Necator_chrI.g262</name>
    <name evidence="3" type="ORF">RB195_004141</name>
</gene>
<feature type="compositionally biased region" description="Polar residues" evidence="2">
    <location>
        <begin position="105"/>
        <end position="117"/>
    </location>
</feature>
<dbReference type="EMBL" id="JAVFWL010000001">
    <property type="protein sequence ID" value="KAK6725643.1"/>
    <property type="molecule type" value="Genomic_DNA"/>
</dbReference>
<comment type="caution">
    <text evidence="3">The sequence shown here is derived from an EMBL/GenBank/DDBJ whole genome shotgun (WGS) entry which is preliminary data.</text>
</comment>
<dbReference type="Proteomes" id="UP001303046">
    <property type="component" value="Unassembled WGS sequence"/>
</dbReference>
<proteinExistence type="predicted"/>
<organism evidence="3 4">
    <name type="scientific">Necator americanus</name>
    <name type="common">Human hookworm</name>
    <dbReference type="NCBI Taxonomy" id="51031"/>
    <lineage>
        <taxon>Eukaryota</taxon>
        <taxon>Metazoa</taxon>
        <taxon>Ecdysozoa</taxon>
        <taxon>Nematoda</taxon>
        <taxon>Chromadorea</taxon>
        <taxon>Rhabditida</taxon>
        <taxon>Rhabditina</taxon>
        <taxon>Rhabditomorpha</taxon>
        <taxon>Strongyloidea</taxon>
        <taxon>Ancylostomatidae</taxon>
        <taxon>Bunostominae</taxon>
        <taxon>Necator</taxon>
    </lineage>
</organism>
<evidence type="ECO:0008006" key="5">
    <source>
        <dbReference type="Google" id="ProtNLM"/>
    </source>
</evidence>
<accession>A0ABR1BKJ1</accession>
<evidence type="ECO:0000313" key="3">
    <source>
        <dbReference type="EMBL" id="KAK6725643.1"/>
    </source>
</evidence>
<keyword evidence="1" id="KW-0175">Coiled coil</keyword>
<feature type="coiled-coil region" evidence="1">
    <location>
        <begin position="251"/>
        <end position="349"/>
    </location>
</feature>
<feature type="compositionally biased region" description="Polar residues" evidence="2">
    <location>
        <begin position="55"/>
        <end position="73"/>
    </location>
</feature>
<sequence>MFVNILLNIFNRHSPRAEDMDMSVEAHPEVPTNEVIQAEPDNEVEMVTAAPETEGYNTPVSKPTPSESDLTRTFTRRPAIPKDISPIPDNSMPSAADTANPRANVRSSRQKTMTMDPSGTHELRKLFADARQSGMSLDDLEAKIVDLFRTKDAEQNLRLAKAMEQVEHHEKHECRNDEANLMVYRALVAEYEMMIEELTSGAYIHVGRLEEYGYSKNAGCGANCKASAERDSIKSELDSLHEDYSKLYDSFKRLRGVAEEQKQEYAALHEKYAEKVEENKRIQGKMIRLREDAQNKLEMASKDMADCLRERDESLVGLKMKVRQLEVDLKSSQKELEIKKNEAIELRDICNQLMSQIEPGSDVEQ</sequence>
<feature type="region of interest" description="Disordered" evidence="2">
    <location>
        <begin position="54"/>
        <end position="117"/>
    </location>
</feature>
<reference evidence="3 4" key="1">
    <citation type="submission" date="2023-08" db="EMBL/GenBank/DDBJ databases">
        <title>A Necator americanus chromosomal reference genome.</title>
        <authorList>
            <person name="Ilik V."/>
            <person name="Petrzelkova K.J."/>
            <person name="Pardy F."/>
            <person name="Fuh T."/>
            <person name="Niatou-Singa F.S."/>
            <person name="Gouil Q."/>
            <person name="Baker L."/>
            <person name="Ritchie M.E."/>
            <person name="Jex A.R."/>
            <person name="Gazzola D."/>
            <person name="Li H."/>
            <person name="Toshio Fujiwara R."/>
            <person name="Zhan B."/>
            <person name="Aroian R.V."/>
            <person name="Pafco B."/>
            <person name="Schwarz E.M."/>
        </authorList>
    </citation>
    <scope>NUCLEOTIDE SEQUENCE [LARGE SCALE GENOMIC DNA]</scope>
    <source>
        <strain evidence="3 4">Aroian</strain>
        <tissue evidence="3">Whole animal</tissue>
    </source>
</reference>
<name>A0ABR1BKJ1_NECAM</name>
<evidence type="ECO:0000256" key="2">
    <source>
        <dbReference type="SAM" id="MobiDB-lite"/>
    </source>
</evidence>